<feature type="transmembrane region" description="Helical" evidence="1">
    <location>
        <begin position="130"/>
        <end position="148"/>
    </location>
</feature>
<dbReference type="Proteomes" id="UP000198564">
    <property type="component" value="Unassembled WGS sequence"/>
</dbReference>
<sequence>MNYSGYSIVFLLMLAVNYLTATNVGSIADENPAIIQPAGYVFSIWGIIYLLLFVWIIRLFFINKETDYIVEQLHYWPVANFILNGAWIFTFTQRLYLLSTIVIVALLVTLFVIYKKLSAPSVTWFDRLPFSLYFGWGTVATIVNIVTWVKKTGVEEVLGFNEYQWTLGLLIIATGIAVFVSLLHKDWLYSLVFAWAYIGIIIRDDYDLFWLMVICSISVLIHLSVSLYTAFKPTYK</sequence>
<keyword evidence="1" id="KW-0812">Transmembrane</keyword>
<organism evidence="2 3">
    <name type="scientific">Alkalibacterium gilvum</name>
    <dbReference type="NCBI Taxonomy" id="1130080"/>
    <lineage>
        <taxon>Bacteria</taxon>
        <taxon>Bacillati</taxon>
        <taxon>Bacillota</taxon>
        <taxon>Bacilli</taxon>
        <taxon>Lactobacillales</taxon>
        <taxon>Carnobacteriaceae</taxon>
        <taxon>Alkalibacterium</taxon>
    </lineage>
</organism>
<evidence type="ECO:0000313" key="3">
    <source>
        <dbReference type="Proteomes" id="UP000198564"/>
    </source>
</evidence>
<dbReference type="Gene3D" id="1.20.1260.100">
    <property type="entry name" value="TspO/MBR protein"/>
    <property type="match status" value="1"/>
</dbReference>
<feature type="transmembrane region" description="Helical" evidence="1">
    <location>
        <begin position="208"/>
        <end position="231"/>
    </location>
</feature>
<dbReference type="AlphaFoldDB" id="A0A1H6VN82"/>
<protein>
    <submittedName>
        <fullName evidence="2">TspO and MBR related proteins</fullName>
    </submittedName>
</protein>
<dbReference type="RefSeq" id="WP_091636745.1">
    <property type="nucleotide sequence ID" value="NZ_FNYW01000062.1"/>
</dbReference>
<dbReference type="EMBL" id="FNYW01000062">
    <property type="protein sequence ID" value="SEJ06083.1"/>
    <property type="molecule type" value="Genomic_DNA"/>
</dbReference>
<dbReference type="InterPro" id="IPR038330">
    <property type="entry name" value="TspO/MBR-related_sf"/>
</dbReference>
<name>A0A1H6VN82_9LACT</name>
<evidence type="ECO:0000313" key="2">
    <source>
        <dbReference type="EMBL" id="SEJ06083.1"/>
    </source>
</evidence>
<feature type="transmembrane region" description="Helical" evidence="1">
    <location>
        <begin position="37"/>
        <end position="61"/>
    </location>
</feature>
<proteinExistence type="predicted"/>
<evidence type="ECO:0000256" key="1">
    <source>
        <dbReference type="SAM" id="Phobius"/>
    </source>
</evidence>
<keyword evidence="3" id="KW-1185">Reference proteome</keyword>
<keyword evidence="1" id="KW-0472">Membrane</keyword>
<reference evidence="3" key="1">
    <citation type="submission" date="2016-10" db="EMBL/GenBank/DDBJ databases">
        <authorList>
            <person name="Varghese N."/>
            <person name="Submissions S."/>
        </authorList>
    </citation>
    <scope>NUCLEOTIDE SEQUENCE [LARGE SCALE GENOMIC DNA]</scope>
    <source>
        <strain evidence="3">DSM 25751</strain>
    </source>
</reference>
<accession>A0A1H6VN82</accession>
<dbReference type="STRING" id="1130080.SAMN04488113_1629"/>
<keyword evidence="1" id="KW-1133">Transmembrane helix</keyword>
<feature type="transmembrane region" description="Helical" evidence="1">
    <location>
        <begin position="95"/>
        <end position="114"/>
    </location>
</feature>
<feature type="transmembrane region" description="Helical" evidence="1">
    <location>
        <begin position="163"/>
        <end position="180"/>
    </location>
</feature>
<dbReference type="OrthoDB" id="5189031at2"/>
<feature type="transmembrane region" description="Helical" evidence="1">
    <location>
        <begin position="187"/>
        <end position="202"/>
    </location>
</feature>
<dbReference type="PANTHER" id="PTHR33802:SF1">
    <property type="entry name" value="XK-RELATED PROTEIN"/>
    <property type="match status" value="1"/>
</dbReference>
<gene>
    <name evidence="2" type="ORF">SAMN04488113_1629</name>
</gene>
<feature type="transmembrane region" description="Helical" evidence="1">
    <location>
        <begin position="73"/>
        <end position="89"/>
    </location>
</feature>
<dbReference type="PANTHER" id="PTHR33802">
    <property type="entry name" value="SI:CH211-161H7.5-RELATED"/>
    <property type="match status" value="1"/>
</dbReference>